<dbReference type="InterPro" id="IPR005894">
    <property type="entry name" value="DrrA"/>
</dbReference>
<dbReference type="InterPro" id="IPR017871">
    <property type="entry name" value="ABC_transporter-like_CS"/>
</dbReference>
<comment type="subcellular location">
    <subcellularLocation>
        <location evidence="1">Cell membrane</location>
        <topology evidence="1">Peripheral membrane protein</topology>
        <orientation evidence="1">Cytoplasmic side</orientation>
    </subcellularLocation>
</comment>
<comment type="similarity">
    <text evidence="8">Belongs to the ABC transporter superfamily. Drug exporter-1 (DrugE1) (TC 3.A.1.105) family.</text>
</comment>
<reference evidence="10 11" key="1">
    <citation type="submission" date="2017-02" db="EMBL/GenBank/DDBJ databases">
        <title>isolation and characterization of a novel temperate virus Aeropyrum globular virus 1 infecting hyperthermophilic archaeon Aeropyrum.</title>
        <authorList>
            <person name="Yumiya M."/>
            <person name="Yoshida T."/>
            <person name="Sako Y."/>
        </authorList>
    </citation>
    <scope>NUCLEOTIDE SEQUENCE [LARGE SCALE GENOMIC DNA]</scope>
    <source>
        <strain evidence="10 11">YK1-12-2013</strain>
    </source>
</reference>
<keyword evidence="3" id="KW-1003">Cell membrane</keyword>
<dbReference type="AlphaFoldDB" id="A0A401HC87"/>
<dbReference type="InterPro" id="IPR003593">
    <property type="entry name" value="AAA+_ATPase"/>
</dbReference>
<dbReference type="EMBL" id="BDMD01000141">
    <property type="protein sequence ID" value="GBF09959.1"/>
    <property type="molecule type" value="Genomic_DNA"/>
</dbReference>
<dbReference type="PANTHER" id="PTHR42711">
    <property type="entry name" value="ABC TRANSPORTER ATP-BINDING PROTEIN"/>
    <property type="match status" value="1"/>
</dbReference>
<accession>A0A401HC87</accession>
<keyword evidence="6" id="KW-1278">Translocase</keyword>
<dbReference type="InterPro" id="IPR027417">
    <property type="entry name" value="P-loop_NTPase"/>
</dbReference>
<sequence length="333" mass="37104">MNALESEAMVVAEELVKDYSGFRAVDGVSFSIARGELFSLLGPNGAGKTTTIKMLSTLLRPTSGDAWIAGYSIVREPGKVRRVIGLVPQDLTADDEMSGWDNVYIQARLYGLPSSEARERTREVLDYLGLMEAAHRRVATYSGGMRRKLEIAMSLVHNPKVLFLDEPTLGLDVHSRRSLWRYIEDLKRSGVTILLTTHYMEEAEMLSDRVAIIDRGRIVAEGTPEELKARVKGETVYIELKDPEYTEPLVLALKEKLGLEPSVVEGKVAVRVDRADTLLPELAKALNGFPVKAISITRATLEDVFIELTGRTLGGSEEPLDPFRYRRMIRGVR</sequence>
<evidence type="ECO:0000256" key="6">
    <source>
        <dbReference type="ARBA" id="ARBA00022967"/>
    </source>
</evidence>
<name>A0A401HC87_AERPX</name>
<dbReference type="GO" id="GO:0005524">
    <property type="term" value="F:ATP binding"/>
    <property type="evidence" value="ECO:0007669"/>
    <property type="project" value="UniProtKB-KW"/>
</dbReference>
<evidence type="ECO:0000313" key="10">
    <source>
        <dbReference type="EMBL" id="GBF09959.1"/>
    </source>
</evidence>
<dbReference type="CDD" id="cd03265">
    <property type="entry name" value="ABC_DrrA"/>
    <property type="match status" value="1"/>
</dbReference>
<dbReference type="GO" id="GO:1900753">
    <property type="term" value="P:doxorubicin transport"/>
    <property type="evidence" value="ECO:0007669"/>
    <property type="project" value="InterPro"/>
</dbReference>
<dbReference type="InterPro" id="IPR003439">
    <property type="entry name" value="ABC_transporter-like_ATP-bd"/>
</dbReference>
<gene>
    <name evidence="10" type="ORF">apy_16840</name>
</gene>
<evidence type="ECO:0000256" key="5">
    <source>
        <dbReference type="ARBA" id="ARBA00022840"/>
    </source>
</evidence>
<dbReference type="Pfam" id="PF13732">
    <property type="entry name" value="DrrA1-3_C"/>
    <property type="match status" value="1"/>
</dbReference>
<dbReference type="RefSeq" id="WP_243637321.1">
    <property type="nucleotide sequence ID" value="NZ_BDMD01000141.1"/>
</dbReference>
<dbReference type="GO" id="GO:0005886">
    <property type="term" value="C:plasma membrane"/>
    <property type="evidence" value="ECO:0007669"/>
    <property type="project" value="UniProtKB-SubCell"/>
</dbReference>
<evidence type="ECO:0000256" key="7">
    <source>
        <dbReference type="ARBA" id="ARBA00023136"/>
    </source>
</evidence>
<evidence type="ECO:0000256" key="2">
    <source>
        <dbReference type="ARBA" id="ARBA00022448"/>
    </source>
</evidence>
<evidence type="ECO:0000313" key="11">
    <source>
        <dbReference type="Proteomes" id="UP000291213"/>
    </source>
</evidence>
<evidence type="ECO:0000256" key="3">
    <source>
        <dbReference type="ARBA" id="ARBA00022475"/>
    </source>
</evidence>
<organism evidence="10 11">
    <name type="scientific">Aeropyrum pernix</name>
    <dbReference type="NCBI Taxonomy" id="56636"/>
    <lineage>
        <taxon>Archaea</taxon>
        <taxon>Thermoproteota</taxon>
        <taxon>Thermoprotei</taxon>
        <taxon>Desulfurococcales</taxon>
        <taxon>Desulfurococcaceae</taxon>
        <taxon>Aeropyrum</taxon>
    </lineage>
</organism>
<evidence type="ECO:0000256" key="4">
    <source>
        <dbReference type="ARBA" id="ARBA00022741"/>
    </source>
</evidence>
<dbReference type="SMART" id="SM00382">
    <property type="entry name" value="AAA"/>
    <property type="match status" value="1"/>
</dbReference>
<dbReference type="Proteomes" id="UP000291213">
    <property type="component" value="Unassembled WGS sequence"/>
</dbReference>
<dbReference type="SUPFAM" id="SSF52540">
    <property type="entry name" value="P-loop containing nucleoside triphosphate hydrolases"/>
    <property type="match status" value="1"/>
</dbReference>
<keyword evidence="2" id="KW-0813">Transport</keyword>
<dbReference type="FunFam" id="3.40.50.300:FF:000589">
    <property type="entry name" value="ABC transporter, ATP-binding subunit"/>
    <property type="match status" value="1"/>
</dbReference>
<feature type="domain" description="ABC transporter" evidence="9">
    <location>
        <begin position="10"/>
        <end position="240"/>
    </location>
</feature>
<keyword evidence="7" id="KW-0472">Membrane</keyword>
<keyword evidence="5" id="KW-0067">ATP-binding</keyword>
<proteinExistence type="inferred from homology"/>
<dbReference type="PROSITE" id="PS50893">
    <property type="entry name" value="ABC_TRANSPORTER_2"/>
    <property type="match status" value="1"/>
</dbReference>
<dbReference type="Gene3D" id="3.40.50.300">
    <property type="entry name" value="P-loop containing nucleotide triphosphate hydrolases"/>
    <property type="match status" value="1"/>
</dbReference>
<dbReference type="GO" id="GO:0016887">
    <property type="term" value="F:ATP hydrolysis activity"/>
    <property type="evidence" value="ECO:0007669"/>
    <property type="project" value="InterPro"/>
</dbReference>
<evidence type="ECO:0000256" key="1">
    <source>
        <dbReference type="ARBA" id="ARBA00004413"/>
    </source>
</evidence>
<dbReference type="NCBIfam" id="TIGR01188">
    <property type="entry name" value="drrA"/>
    <property type="match status" value="1"/>
</dbReference>
<dbReference type="InterPro" id="IPR050763">
    <property type="entry name" value="ABC_transporter_ATP-binding"/>
</dbReference>
<dbReference type="Pfam" id="PF00005">
    <property type="entry name" value="ABC_tran"/>
    <property type="match status" value="1"/>
</dbReference>
<dbReference type="InterPro" id="IPR025302">
    <property type="entry name" value="DrrA1/2-like_C"/>
</dbReference>
<dbReference type="PROSITE" id="PS00211">
    <property type="entry name" value="ABC_TRANSPORTER_1"/>
    <property type="match status" value="1"/>
</dbReference>
<keyword evidence="4" id="KW-0547">Nucleotide-binding</keyword>
<evidence type="ECO:0000256" key="8">
    <source>
        <dbReference type="ARBA" id="ARBA00049985"/>
    </source>
</evidence>
<protein>
    <submittedName>
        <fullName evidence="10">ABC transporter, ATP binding protein</fullName>
    </submittedName>
</protein>
<evidence type="ECO:0000259" key="9">
    <source>
        <dbReference type="PROSITE" id="PS50893"/>
    </source>
</evidence>
<comment type="caution">
    <text evidence="10">The sequence shown here is derived from an EMBL/GenBank/DDBJ whole genome shotgun (WGS) entry which is preliminary data.</text>
</comment>
<dbReference type="PANTHER" id="PTHR42711:SF5">
    <property type="entry name" value="ABC TRANSPORTER ATP-BINDING PROTEIN NATA"/>
    <property type="match status" value="1"/>
</dbReference>
<dbReference type="GO" id="GO:0043215">
    <property type="term" value="P:daunorubicin transport"/>
    <property type="evidence" value="ECO:0007669"/>
    <property type="project" value="InterPro"/>
</dbReference>